<protein>
    <submittedName>
        <fullName evidence="1">Uncharacterized protein</fullName>
    </submittedName>
</protein>
<evidence type="ECO:0000313" key="1">
    <source>
        <dbReference type="EMBL" id="GCB84319.1"/>
    </source>
</evidence>
<dbReference type="EMBL" id="BFAA01068283">
    <property type="protein sequence ID" value="GCB84319.1"/>
    <property type="molecule type" value="Genomic_DNA"/>
</dbReference>
<sequence>GELTQEELYIGVEMLSAVALIDRALEAGDYGAFWRNLISAATGLTNIQDCCAQRYFAELTALKQRARRDGEVPLSWNDLQMCVHAVNSAVEKEHDSEW</sequence>
<dbReference type="STRING" id="75743.A0A401QG09"/>
<keyword evidence="2" id="KW-1185">Reference proteome</keyword>
<dbReference type="OrthoDB" id="775356at2759"/>
<reference evidence="1 2" key="1">
    <citation type="journal article" date="2018" name="Nat. Ecol. Evol.">
        <title>Shark genomes provide insights into elasmobranch evolution and the origin of vertebrates.</title>
        <authorList>
            <person name="Hara Y"/>
            <person name="Yamaguchi K"/>
            <person name="Onimaru K"/>
            <person name="Kadota M"/>
            <person name="Koyanagi M"/>
            <person name="Keeley SD"/>
            <person name="Tatsumi K"/>
            <person name="Tanaka K"/>
            <person name="Motone F"/>
            <person name="Kageyama Y"/>
            <person name="Nozu R"/>
            <person name="Adachi N"/>
            <person name="Nishimura O"/>
            <person name="Nakagawa R"/>
            <person name="Tanegashima C"/>
            <person name="Kiyatake I"/>
            <person name="Matsumoto R"/>
            <person name="Murakumo K"/>
            <person name="Nishida K"/>
            <person name="Terakita A"/>
            <person name="Kuratani S"/>
            <person name="Sato K"/>
            <person name="Hyodo S Kuraku.S."/>
        </authorList>
    </citation>
    <scope>NUCLEOTIDE SEQUENCE [LARGE SCALE GENOMIC DNA]</scope>
</reference>
<proteinExistence type="predicted"/>
<feature type="non-terminal residue" evidence="1">
    <location>
        <position position="1"/>
    </location>
</feature>
<gene>
    <name evidence="1" type="ORF">scyTo_0025035</name>
</gene>
<comment type="caution">
    <text evidence="1">The sequence shown here is derived from an EMBL/GenBank/DDBJ whole genome shotgun (WGS) entry which is preliminary data.</text>
</comment>
<organism evidence="1 2">
    <name type="scientific">Scyliorhinus torazame</name>
    <name type="common">Cloudy catshark</name>
    <name type="synonym">Catulus torazame</name>
    <dbReference type="NCBI Taxonomy" id="75743"/>
    <lineage>
        <taxon>Eukaryota</taxon>
        <taxon>Metazoa</taxon>
        <taxon>Chordata</taxon>
        <taxon>Craniata</taxon>
        <taxon>Vertebrata</taxon>
        <taxon>Chondrichthyes</taxon>
        <taxon>Elasmobranchii</taxon>
        <taxon>Galeomorphii</taxon>
        <taxon>Galeoidea</taxon>
        <taxon>Carcharhiniformes</taxon>
        <taxon>Scyliorhinidae</taxon>
        <taxon>Scyliorhinus</taxon>
    </lineage>
</organism>
<dbReference type="AlphaFoldDB" id="A0A401QG09"/>
<dbReference type="Proteomes" id="UP000288216">
    <property type="component" value="Unassembled WGS sequence"/>
</dbReference>
<evidence type="ECO:0000313" key="2">
    <source>
        <dbReference type="Proteomes" id="UP000288216"/>
    </source>
</evidence>
<name>A0A401QG09_SCYTO</name>
<accession>A0A401QG09</accession>